<feature type="domain" description="Mvd1 C-terminal" evidence="8">
    <location>
        <begin position="197"/>
        <end position="326"/>
    </location>
</feature>
<dbReference type="EMBL" id="CP098400">
    <property type="protein sequence ID" value="URW80739.1"/>
    <property type="molecule type" value="Genomic_DNA"/>
</dbReference>
<keyword evidence="7 10" id="KW-0456">Lyase</keyword>
<keyword evidence="3" id="KW-0444">Lipid biosynthesis</keyword>
<dbReference type="SUPFAM" id="SSF54211">
    <property type="entry name" value="Ribosomal protein S5 domain 2-like"/>
    <property type="match status" value="1"/>
</dbReference>
<dbReference type="PANTHER" id="PTHR10977:SF3">
    <property type="entry name" value="DIPHOSPHOMEVALONATE DECARBOXYLASE"/>
    <property type="match status" value="1"/>
</dbReference>
<reference evidence="10" key="2">
    <citation type="submission" date="2022-06" db="EMBL/GenBank/DDBJ databases">
        <title>Xiashengella guii gen. nov. sp. nov., a bacterium isolated form anaerobic digestion tank.</title>
        <authorList>
            <person name="Huang H."/>
        </authorList>
    </citation>
    <scope>NUCLEOTIDE SEQUENCE</scope>
    <source>
        <strain evidence="10">Ai-910</strain>
    </source>
</reference>
<keyword evidence="4" id="KW-0547">Nucleotide-binding</keyword>
<evidence type="ECO:0000256" key="2">
    <source>
        <dbReference type="ARBA" id="ARBA00012296"/>
    </source>
</evidence>
<proteinExistence type="inferred from homology"/>
<evidence type="ECO:0000256" key="4">
    <source>
        <dbReference type="ARBA" id="ARBA00022741"/>
    </source>
</evidence>
<dbReference type="InterPro" id="IPR020568">
    <property type="entry name" value="Ribosomal_Su5_D2-typ_SF"/>
</dbReference>
<evidence type="ECO:0000313" key="10">
    <source>
        <dbReference type="EMBL" id="URW80739.1"/>
    </source>
</evidence>
<evidence type="ECO:0000259" key="9">
    <source>
        <dbReference type="Pfam" id="PF22700"/>
    </source>
</evidence>
<dbReference type="AlphaFoldDB" id="A0A9J6ZT54"/>
<evidence type="ECO:0000256" key="1">
    <source>
        <dbReference type="ARBA" id="ARBA00008831"/>
    </source>
</evidence>
<dbReference type="Proteomes" id="UP001056426">
    <property type="component" value="Chromosome"/>
</dbReference>
<sequence>MTLIREIRAEAEWVSPSNLAIVKYWGKKNIQEPLNPSISFTLRQAVTRTRIKAEPAVEGGFTFSLNGKVKESFNDKIEAFMLHARRHLPFIRKHHLYIESSNTFPHSSGIASSASSMSALALGLIELHNLSLGKEDTQPDRMMASGLARLGSGSAARSVYGGWTLWGRFEGLKGSSDMYAIPVEEVADDFKTIRNAILIIDPAKKKVSSSEGHSLMDFHPYRDARIGQAKDHTERLLGILKDGDWDEFFEIAENEALSLHGLMMSSTPSYTLLHPNTISALALIREARAGGLTIGFSMDAGPNVHLLYPASEEEKVRSFIEKELSALCHEQKLIYDEIGPGPERNIDEI</sequence>
<dbReference type="PANTHER" id="PTHR10977">
    <property type="entry name" value="DIPHOSPHOMEVALONATE DECARBOXYLASE"/>
    <property type="match status" value="1"/>
</dbReference>
<dbReference type="InterPro" id="IPR014721">
    <property type="entry name" value="Ribsml_uS5_D2-typ_fold_subgr"/>
</dbReference>
<evidence type="ECO:0000259" key="8">
    <source>
        <dbReference type="Pfam" id="PF18376"/>
    </source>
</evidence>
<dbReference type="GO" id="GO:0019287">
    <property type="term" value="P:isopentenyl diphosphate biosynthetic process, mevalonate pathway"/>
    <property type="evidence" value="ECO:0007669"/>
    <property type="project" value="InterPro"/>
</dbReference>
<dbReference type="InterPro" id="IPR029765">
    <property type="entry name" value="Mev_diP_decarb"/>
</dbReference>
<keyword evidence="5" id="KW-0067">ATP-binding</keyword>
<dbReference type="InterPro" id="IPR036554">
    <property type="entry name" value="GHMP_kinase_C_sf"/>
</dbReference>
<dbReference type="KEGG" id="alkq:M9189_05160"/>
<gene>
    <name evidence="10" type="primary">mvaD</name>
    <name evidence="10" type="ORF">M9189_05160</name>
</gene>
<dbReference type="GO" id="GO:0005524">
    <property type="term" value="F:ATP binding"/>
    <property type="evidence" value="ECO:0007669"/>
    <property type="project" value="UniProtKB-KW"/>
</dbReference>
<accession>A0A9J6ZT54</accession>
<dbReference type="Pfam" id="PF22700">
    <property type="entry name" value="MVD-like_N"/>
    <property type="match status" value="1"/>
</dbReference>
<dbReference type="SUPFAM" id="SSF55060">
    <property type="entry name" value="GHMP Kinase, C-terminal domain"/>
    <property type="match status" value="1"/>
</dbReference>
<dbReference type="RefSeq" id="WP_250725137.1">
    <property type="nucleotide sequence ID" value="NZ_CP098400.1"/>
</dbReference>
<evidence type="ECO:0000256" key="7">
    <source>
        <dbReference type="ARBA" id="ARBA00023239"/>
    </source>
</evidence>
<keyword evidence="6" id="KW-0443">Lipid metabolism</keyword>
<dbReference type="PIRSF" id="PIRSF015950">
    <property type="entry name" value="Mev_P_decrbx"/>
    <property type="match status" value="1"/>
</dbReference>
<feature type="domain" description="Diphosphomevalonate decarboxylase-like N-terminal" evidence="9">
    <location>
        <begin position="16"/>
        <end position="168"/>
    </location>
</feature>
<dbReference type="InterPro" id="IPR041431">
    <property type="entry name" value="Mvd1_C"/>
</dbReference>
<reference evidence="10" key="1">
    <citation type="submission" date="2022-05" db="EMBL/GenBank/DDBJ databases">
        <authorList>
            <person name="Sun X."/>
        </authorList>
    </citation>
    <scope>NUCLEOTIDE SEQUENCE</scope>
    <source>
        <strain evidence="10">Ai-910</strain>
    </source>
</reference>
<name>A0A9J6ZT54_9BACT</name>
<dbReference type="InterPro" id="IPR005935">
    <property type="entry name" value="Mev_decarb"/>
</dbReference>
<protein>
    <recommendedName>
        <fullName evidence="2">diphosphomevalonate decarboxylase</fullName>
        <ecNumber evidence="2">4.1.1.33</ecNumber>
    </recommendedName>
</protein>
<dbReference type="GO" id="GO:0004163">
    <property type="term" value="F:diphosphomevalonate decarboxylase activity"/>
    <property type="evidence" value="ECO:0007669"/>
    <property type="project" value="UniProtKB-EC"/>
</dbReference>
<comment type="similarity">
    <text evidence="1">Belongs to the diphosphomevalonate decarboxylase family.</text>
</comment>
<dbReference type="InterPro" id="IPR053859">
    <property type="entry name" value="MVD-like_N"/>
</dbReference>
<organism evidence="10 11">
    <name type="scientific">Xiashengella succiniciproducens</name>
    <dbReference type="NCBI Taxonomy" id="2949635"/>
    <lineage>
        <taxon>Bacteria</taxon>
        <taxon>Pseudomonadati</taxon>
        <taxon>Bacteroidota</taxon>
        <taxon>Bacteroidia</taxon>
        <taxon>Marinilabiliales</taxon>
        <taxon>Marinilabiliaceae</taxon>
        <taxon>Xiashengella</taxon>
    </lineage>
</organism>
<dbReference type="Gene3D" id="3.30.70.890">
    <property type="entry name" value="GHMP kinase, C-terminal domain"/>
    <property type="match status" value="1"/>
</dbReference>
<dbReference type="GO" id="GO:0005829">
    <property type="term" value="C:cytosol"/>
    <property type="evidence" value="ECO:0007669"/>
    <property type="project" value="InterPro"/>
</dbReference>
<evidence type="ECO:0000256" key="5">
    <source>
        <dbReference type="ARBA" id="ARBA00022840"/>
    </source>
</evidence>
<evidence type="ECO:0000313" key="11">
    <source>
        <dbReference type="Proteomes" id="UP001056426"/>
    </source>
</evidence>
<dbReference type="EC" id="4.1.1.33" evidence="2"/>
<evidence type="ECO:0000256" key="3">
    <source>
        <dbReference type="ARBA" id="ARBA00022516"/>
    </source>
</evidence>
<evidence type="ECO:0000256" key="6">
    <source>
        <dbReference type="ARBA" id="ARBA00023098"/>
    </source>
</evidence>
<dbReference type="Gene3D" id="3.30.230.10">
    <property type="match status" value="1"/>
</dbReference>
<dbReference type="Pfam" id="PF18376">
    <property type="entry name" value="MDD_C"/>
    <property type="match status" value="1"/>
</dbReference>
<keyword evidence="11" id="KW-1185">Reference proteome</keyword>
<dbReference type="NCBIfam" id="TIGR01240">
    <property type="entry name" value="mevDPdecarb"/>
    <property type="match status" value="1"/>
</dbReference>